<keyword evidence="1" id="KW-0150">Chloroplast</keyword>
<dbReference type="RefSeq" id="YP_009396577.1">
    <property type="nucleotide sequence ID" value="NC_035283.1"/>
</dbReference>
<protein>
    <recommendedName>
        <fullName evidence="2">Ycf34</fullName>
    </recommendedName>
</protein>
<dbReference type="EMBL" id="MF101439">
    <property type="protein sequence ID" value="ARW65763.1"/>
    <property type="molecule type" value="Genomic_DNA"/>
</dbReference>
<sequence length="78" mass="9225">MCICINCRHINKCSIYTFIKHQHYSYCSSNSNKLFNPNDTIIYVSINKNQKNILLDWDLKECTSFVEKPGNWLTFNTN</sequence>
<reference evidence="1" key="1">
    <citation type="journal article" date="2017" name="J. Phycol.">
        <title>Analysis of chloroplast genomes and a supermatrix inform reclassification of the Rhodomelaceae (Rhodophyta).</title>
        <authorList>
            <person name="Diaz-Tapia P."/>
            <person name="Maggs C.A."/>
            <person name="West J.A."/>
            <person name="Verbruggen H."/>
        </authorList>
    </citation>
    <scope>NUCLEOTIDE SEQUENCE</scope>
    <source>
        <strain evidence="1">PD931</strain>
    </source>
</reference>
<evidence type="ECO:0000313" key="1">
    <source>
        <dbReference type="EMBL" id="ARW65763.1"/>
    </source>
</evidence>
<dbReference type="AlphaFoldDB" id="A0A1Z1MI94"/>
<organism evidence="1">
    <name type="scientific">Vertebrata australis</name>
    <dbReference type="NCBI Taxonomy" id="1967852"/>
    <lineage>
        <taxon>Eukaryota</taxon>
        <taxon>Rhodophyta</taxon>
        <taxon>Florideophyceae</taxon>
        <taxon>Rhodymeniophycidae</taxon>
        <taxon>Ceramiales</taxon>
        <taxon>Rhodomelaceae</taxon>
        <taxon>Polysiphonioideae</taxon>
        <taxon>Vertebrata</taxon>
    </lineage>
</organism>
<evidence type="ECO:0008006" key="2">
    <source>
        <dbReference type="Google" id="ProtNLM"/>
    </source>
</evidence>
<keyword evidence="1" id="KW-0934">Plastid</keyword>
<dbReference type="InterPro" id="IPR019656">
    <property type="entry name" value="Uncharacterised_Ycf34"/>
</dbReference>
<dbReference type="Pfam" id="PF10718">
    <property type="entry name" value="Ycf34"/>
    <property type="match status" value="1"/>
</dbReference>
<proteinExistence type="predicted"/>
<gene>
    <name evidence="1" type="primary">ycf34</name>
</gene>
<dbReference type="GeneID" id="33358796"/>
<name>A0A1Z1MI94_9FLOR</name>
<geneLocation type="chloroplast" evidence="1"/>
<accession>A0A1Z1MI94</accession>